<dbReference type="GO" id="GO:0004842">
    <property type="term" value="F:ubiquitin-protein transferase activity"/>
    <property type="evidence" value="ECO:0000318"/>
    <property type="project" value="GO_Central"/>
</dbReference>
<organism evidence="5 6">
    <name type="scientific">Spinacia oleracea</name>
    <name type="common">Spinach</name>
    <dbReference type="NCBI Taxonomy" id="3562"/>
    <lineage>
        <taxon>Eukaryota</taxon>
        <taxon>Viridiplantae</taxon>
        <taxon>Streptophyta</taxon>
        <taxon>Embryophyta</taxon>
        <taxon>Tracheophyta</taxon>
        <taxon>Spermatophyta</taxon>
        <taxon>Magnoliopsida</taxon>
        <taxon>eudicotyledons</taxon>
        <taxon>Gunneridae</taxon>
        <taxon>Pentapetalae</taxon>
        <taxon>Caryophyllales</taxon>
        <taxon>Chenopodiaceae</taxon>
        <taxon>Chenopodioideae</taxon>
        <taxon>Anserineae</taxon>
        <taxon>Spinacia</taxon>
    </lineage>
</organism>
<feature type="compositionally biased region" description="Basic residues" evidence="3">
    <location>
        <begin position="961"/>
        <end position="970"/>
    </location>
</feature>
<dbReference type="GeneID" id="110795485"/>
<feature type="compositionally biased region" description="Polar residues" evidence="3">
    <location>
        <begin position="10"/>
        <end position="27"/>
    </location>
</feature>
<evidence type="ECO:0000256" key="3">
    <source>
        <dbReference type="SAM" id="MobiDB-lite"/>
    </source>
</evidence>
<evidence type="ECO:0000313" key="6">
    <source>
        <dbReference type="RefSeq" id="XP_021856197.1"/>
    </source>
</evidence>
<dbReference type="Gene3D" id="3.30.40.10">
    <property type="entry name" value="Zinc/RING finger domain, C3HC4 (zinc finger)"/>
    <property type="match status" value="1"/>
</dbReference>
<comment type="subcellular location">
    <subcellularLocation>
        <location evidence="1">Nucleus</location>
    </subcellularLocation>
</comment>
<dbReference type="AlphaFoldDB" id="A0A9R0IV47"/>
<dbReference type="GO" id="GO:0016567">
    <property type="term" value="P:protein ubiquitination"/>
    <property type="evidence" value="ECO:0007669"/>
    <property type="project" value="InterPro"/>
</dbReference>
<evidence type="ECO:0000259" key="4">
    <source>
        <dbReference type="Pfam" id="PF13934"/>
    </source>
</evidence>
<dbReference type="GO" id="GO:0005634">
    <property type="term" value="C:nucleus"/>
    <property type="evidence" value="ECO:0000318"/>
    <property type="project" value="GO_Central"/>
</dbReference>
<keyword evidence="2" id="KW-0539">Nucleus</keyword>
<dbReference type="InterPro" id="IPR013083">
    <property type="entry name" value="Znf_RING/FYVE/PHD"/>
</dbReference>
<dbReference type="Proteomes" id="UP000813463">
    <property type="component" value="Chromosome 6"/>
</dbReference>
<sequence length="970" mass="109741">MDRVRHDSTNNHSESTNGFRFAPSTRQPDYSSKVVQDALRHLASIDLIDLCNEAKVERCRASRDLRSCGRLVECVLNSCGHASLCAECSQRCENCPICRVSLPKNGNILRLRLYYECVEAGLIPKDYNDRSPGKEDGEKHLTADVQRLYSLFDVAMENNLCCLISHYVTDVCMDESAVSSDPVIAFLLDEVVVKDWCKRAFKNIIEQVRGIYNLEINEMKTKVDALLKILEKLVGLSSVLEVLNLSFKDTHSAKLDDLHRLQESIMKAKQHMDMMLWCIRHQFLENVRSCHDNVFSWRSIVRDRKSAAVKRAWPEPVALSGESAEQDFSSLFIEDAILNLEVDKGDEQASAFELEVASLQRDGGSSFFRFKIEGLGGCYPFENVRAAIDVLFLCGSSDMVVAKRAIFLYYLYDRHWTTADEEWRHVVDDFAATFSITRHSLLESFTFYLLDDHTDEALKKACHLLPEIASPESHPKIAKVLLERNSPDSALMFMRWCGRDGGAEVSLSEAVTAVRVRVECGLLTEAFMYQRMLCMKVKEKQLNHKFPVDALDDSEDELSSWTDWVLVLITEICYLCVRRNFIDRFIELPWSIDEERHIHKCLFDCATDNPRSTAGSLLVVYYLQRHRYVDAYHTDRELQTVEEHFISNNNVDEEGLYRMRSSADWRSGLVNKAVELLPEVEQQQLKAGKLPEDMVLGVDKAGYQREADVVRERKEAASIPSASSPLCSSLILQMDHETSFKPSNYPNLNSAGHVGDAEPEFVNISSPSTSHGNIFTNTGRSSKPPFSMVKNSKLDDVLTSGFHSMNASVVKDVSRASSRFFLGELRDAELDEVSPQVEQNGLFGPLPKVSPPHSRRVMAKPTRTPSSNRGLLDDSPEERYKTASGKRLFSPRDLDRPGITASLGDAMDISWSREAYSSPATDFNISGAQRWRSDETSDDEEQPSPEKLRVISSHPTPVKRSSIRGKLSRR</sequence>
<dbReference type="PANTHER" id="PTHR47358:SF2">
    <property type="entry name" value="E3 UBIQUITIN-PROTEIN LIGASE HOS1"/>
    <property type="match status" value="1"/>
</dbReference>
<name>A0A9R0IV47_SPIOL</name>
<feature type="domain" description="ELYS-like" evidence="4">
    <location>
        <begin position="331"/>
        <end position="604"/>
    </location>
</feature>
<evidence type="ECO:0000313" key="5">
    <source>
        <dbReference type="Proteomes" id="UP000813463"/>
    </source>
</evidence>
<dbReference type="KEGG" id="soe:110795485"/>
<keyword evidence="5" id="KW-1185">Reference proteome</keyword>
<proteinExistence type="predicted"/>
<dbReference type="Pfam" id="PF13934">
    <property type="entry name" value="ELYS"/>
    <property type="match status" value="1"/>
</dbReference>
<dbReference type="GO" id="GO:0005737">
    <property type="term" value="C:cytoplasm"/>
    <property type="evidence" value="ECO:0000318"/>
    <property type="project" value="GO_Central"/>
</dbReference>
<reference evidence="6" key="2">
    <citation type="submission" date="2025-08" db="UniProtKB">
        <authorList>
            <consortium name="RefSeq"/>
        </authorList>
    </citation>
    <scope>IDENTIFICATION</scope>
    <source>
        <tissue evidence="6">Leaf</tissue>
    </source>
</reference>
<dbReference type="InterPro" id="IPR044718">
    <property type="entry name" value="HOS1"/>
</dbReference>
<dbReference type="RefSeq" id="XP_021856197.1">
    <property type="nucleotide sequence ID" value="XM_022000505.2"/>
</dbReference>
<evidence type="ECO:0000256" key="2">
    <source>
        <dbReference type="ARBA" id="ARBA00023242"/>
    </source>
</evidence>
<feature type="region of interest" description="Disordered" evidence="3">
    <location>
        <begin position="1"/>
        <end position="27"/>
    </location>
</feature>
<dbReference type="OrthoDB" id="20729at2759"/>
<dbReference type="GO" id="GO:0045892">
    <property type="term" value="P:negative regulation of DNA-templated transcription"/>
    <property type="evidence" value="ECO:0000318"/>
    <property type="project" value="GO_Central"/>
</dbReference>
<gene>
    <name evidence="6" type="primary">LOC110795485</name>
</gene>
<feature type="region of interest" description="Disordered" evidence="3">
    <location>
        <begin position="836"/>
        <end position="902"/>
    </location>
</feature>
<reference evidence="5" key="1">
    <citation type="journal article" date="2021" name="Nat. Commun.">
        <title>Genomic analyses provide insights into spinach domestication and the genetic basis of agronomic traits.</title>
        <authorList>
            <person name="Cai X."/>
            <person name="Sun X."/>
            <person name="Xu C."/>
            <person name="Sun H."/>
            <person name="Wang X."/>
            <person name="Ge C."/>
            <person name="Zhang Z."/>
            <person name="Wang Q."/>
            <person name="Fei Z."/>
            <person name="Jiao C."/>
            <person name="Wang Q."/>
        </authorList>
    </citation>
    <scope>NUCLEOTIDE SEQUENCE [LARGE SCALE GENOMIC DNA]</scope>
    <source>
        <strain evidence="5">cv. Varoflay</strain>
    </source>
</reference>
<accession>A0A9R0IV47</accession>
<dbReference type="InterPro" id="IPR025151">
    <property type="entry name" value="ELYS_dom"/>
</dbReference>
<feature type="region of interest" description="Disordered" evidence="3">
    <location>
        <begin position="918"/>
        <end position="970"/>
    </location>
</feature>
<protein>
    <submittedName>
        <fullName evidence="6">E3 ubiquitin-protein ligase HOS1</fullName>
    </submittedName>
</protein>
<dbReference type="PANTHER" id="PTHR47358">
    <property type="entry name" value="E3 UBIQUITIN-PROTEIN LIGASE HOS1"/>
    <property type="match status" value="1"/>
</dbReference>
<feature type="compositionally biased region" description="Polar residues" evidence="3">
    <location>
        <begin position="918"/>
        <end position="927"/>
    </location>
</feature>
<evidence type="ECO:0000256" key="1">
    <source>
        <dbReference type="ARBA" id="ARBA00004123"/>
    </source>
</evidence>